<dbReference type="EMBL" id="GBXM01034552">
    <property type="protein sequence ID" value="JAH74025.1"/>
    <property type="molecule type" value="Transcribed_RNA"/>
</dbReference>
<reference evidence="1" key="1">
    <citation type="submission" date="2014-11" db="EMBL/GenBank/DDBJ databases">
        <authorList>
            <person name="Amaro Gonzalez C."/>
        </authorList>
    </citation>
    <scope>NUCLEOTIDE SEQUENCE</scope>
</reference>
<name>A0A0E9V990_ANGAN</name>
<protein>
    <submittedName>
        <fullName evidence="1">Uncharacterized protein</fullName>
    </submittedName>
</protein>
<organism evidence="1">
    <name type="scientific">Anguilla anguilla</name>
    <name type="common">European freshwater eel</name>
    <name type="synonym">Muraena anguilla</name>
    <dbReference type="NCBI Taxonomy" id="7936"/>
    <lineage>
        <taxon>Eukaryota</taxon>
        <taxon>Metazoa</taxon>
        <taxon>Chordata</taxon>
        <taxon>Craniata</taxon>
        <taxon>Vertebrata</taxon>
        <taxon>Euteleostomi</taxon>
        <taxon>Actinopterygii</taxon>
        <taxon>Neopterygii</taxon>
        <taxon>Teleostei</taxon>
        <taxon>Anguilliformes</taxon>
        <taxon>Anguillidae</taxon>
        <taxon>Anguilla</taxon>
    </lineage>
</organism>
<accession>A0A0E9V990</accession>
<sequence>MLRPNLLKVKKNSPNCYFYNCLKCSIRTFLHCIKRDES</sequence>
<reference evidence="1" key="2">
    <citation type="journal article" date="2015" name="Fish Shellfish Immunol.">
        <title>Early steps in the European eel (Anguilla anguilla)-Vibrio vulnificus interaction in the gills: Role of the RtxA13 toxin.</title>
        <authorList>
            <person name="Callol A."/>
            <person name="Pajuelo D."/>
            <person name="Ebbesson L."/>
            <person name="Teles M."/>
            <person name="MacKenzie S."/>
            <person name="Amaro C."/>
        </authorList>
    </citation>
    <scope>NUCLEOTIDE SEQUENCE</scope>
</reference>
<proteinExistence type="predicted"/>
<dbReference type="AlphaFoldDB" id="A0A0E9V990"/>
<evidence type="ECO:0000313" key="1">
    <source>
        <dbReference type="EMBL" id="JAH74025.1"/>
    </source>
</evidence>